<feature type="domain" description="FAD/NAD(P)-binding" evidence="12">
    <location>
        <begin position="12"/>
        <end position="332"/>
    </location>
</feature>
<evidence type="ECO:0000256" key="3">
    <source>
        <dbReference type="ARBA" id="ARBA00022827"/>
    </source>
</evidence>
<proteinExistence type="inferred from homology"/>
<keyword evidence="7 10" id="KW-0676">Redox-active center</keyword>
<accession>A0A2A4YXC8</accession>
<dbReference type="PANTHER" id="PTHR43014">
    <property type="entry name" value="MERCURIC REDUCTASE"/>
    <property type="match status" value="1"/>
</dbReference>
<dbReference type="InterPro" id="IPR012999">
    <property type="entry name" value="Pyr_OxRdtase_I_AS"/>
</dbReference>
<dbReference type="AlphaFoldDB" id="A0A2A4YXC8"/>
<evidence type="ECO:0000256" key="5">
    <source>
        <dbReference type="ARBA" id="ARBA00023002"/>
    </source>
</evidence>
<evidence type="ECO:0000259" key="12">
    <source>
        <dbReference type="Pfam" id="PF07992"/>
    </source>
</evidence>
<reference evidence="13" key="2">
    <citation type="journal article" date="2018" name="ISME J.">
        <title>A dynamic microbial community with high functional redundancy inhabits the cold, oxic subseafloor aquifer.</title>
        <authorList>
            <person name="Tully B.J."/>
            <person name="Wheat C.G."/>
            <person name="Glazer B.T."/>
            <person name="Huber J.A."/>
        </authorList>
    </citation>
    <scope>NUCLEOTIDE SEQUENCE</scope>
    <source>
        <strain evidence="13">NORP83</strain>
    </source>
</reference>
<feature type="binding site" evidence="8">
    <location>
        <position position="121"/>
    </location>
    <ligand>
        <name>FAD</name>
        <dbReference type="ChEBI" id="CHEBI:57692"/>
    </ligand>
</feature>
<dbReference type="EMBL" id="NVUS01000016">
    <property type="protein sequence ID" value="PCI99320.1"/>
    <property type="molecule type" value="Genomic_DNA"/>
</dbReference>
<keyword evidence="8" id="KW-0547">Nucleotide-binding</keyword>
<dbReference type="PRINTS" id="PR00411">
    <property type="entry name" value="PNDRDTASEI"/>
</dbReference>
<dbReference type="InterPro" id="IPR036188">
    <property type="entry name" value="FAD/NAD-bd_sf"/>
</dbReference>
<dbReference type="Pfam" id="PF07992">
    <property type="entry name" value="Pyr_redox_2"/>
    <property type="match status" value="1"/>
</dbReference>
<dbReference type="GO" id="GO:0016668">
    <property type="term" value="F:oxidoreductase activity, acting on a sulfur group of donors, NAD(P) as acceptor"/>
    <property type="evidence" value="ECO:0007669"/>
    <property type="project" value="InterPro"/>
</dbReference>
<evidence type="ECO:0000256" key="1">
    <source>
        <dbReference type="ARBA" id="ARBA00007532"/>
    </source>
</evidence>
<evidence type="ECO:0000256" key="10">
    <source>
        <dbReference type="RuleBase" id="RU003691"/>
    </source>
</evidence>
<dbReference type="Gene3D" id="3.30.390.30">
    <property type="match status" value="1"/>
</dbReference>
<keyword evidence="6" id="KW-1015">Disulfide bond</keyword>
<evidence type="ECO:0000313" key="13">
    <source>
        <dbReference type="EMBL" id="PCI99320.1"/>
    </source>
</evidence>
<keyword evidence="5 10" id="KW-0560">Oxidoreductase</keyword>
<dbReference type="GO" id="GO:0050660">
    <property type="term" value="F:flavin adenine dinucleotide binding"/>
    <property type="evidence" value="ECO:0007669"/>
    <property type="project" value="TreeGrafter"/>
</dbReference>
<evidence type="ECO:0000256" key="2">
    <source>
        <dbReference type="ARBA" id="ARBA00022630"/>
    </source>
</evidence>
<dbReference type="PRINTS" id="PR00368">
    <property type="entry name" value="FADPNR"/>
</dbReference>
<keyword evidence="4" id="KW-0521">NADP</keyword>
<evidence type="ECO:0000256" key="9">
    <source>
        <dbReference type="PIRSR" id="PIRSR000350-4"/>
    </source>
</evidence>
<dbReference type="PIRSF" id="PIRSF000350">
    <property type="entry name" value="Mercury_reductase_MerA"/>
    <property type="match status" value="1"/>
</dbReference>
<keyword evidence="8" id="KW-0520">NAD</keyword>
<feature type="unsure residue" description="D or N" evidence="13">
    <location>
        <position position="369"/>
    </location>
</feature>
<dbReference type="InterPro" id="IPR016156">
    <property type="entry name" value="FAD/NAD-linked_Rdtase_dimer_sf"/>
</dbReference>
<dbReference type="GO" id="GO:0003955">
    <property type="term" value="F:NAD(P)H dehydrogenase (quinone) activity"/>
    <property type="evidence" value="ECO:0007669"/>
    <property type="project" value="TreeGrafter"/>
</dbReference>
<dbReference type="Pfam" id="PF02852">
    <property type="entry name" value="Pyr_redox_dim"/>
    <property type="match status" value="1"/>
</dbReference>
<gene>
    <name evidence="13" type="ORF">COB13_11870</name>
</gene>
<name>A0A2A4YXC8_9PROT</name>
<feature type="binding site" evidence="8">
    <location>
        <position position="57"/>
    </location>
    <ligand>
        <name>FAD</name>
        <dbReference type="ChEBI" id="CHEBI:57692"/>
    </ligand>
</feature>
<feature type="binding site" evidence="8">
    <location>
        <position position="312"/>
    </location>
    <ligand>
        <name>FAD</name>
        <dbReference type="ChEBI" id="CHEBI:57692"/>
    </ligand>
</feature>
<dbReference type="PANTHER" id="PTHR43014:SF4">
    <property type="entry name" value="PYRIDINE NUCLEOTIDE-DISULFIDE OXIDOREDUCTASE RCLA-RELATED"/>
    <property type="match status" value="1"/>
</dbReference>
<evidence type="ECO:0000256" key="4">
    <source>
        <dbReference type="ARBA" id="ARBA00022857"/>
    </source>
</evidence>
<reference key="1">
    <citation type="submission" date="2017-08" db="EMBL/GenBank/DDBJ databases">
        <title>A dynamic microbial community with high functional redundancy inhabits the cold, oxic subseafloor aquifer.</title>
        <authorList>
            <person name="Tully B.J."/>
            <person name="Wheat C.G."/>
            <person name="Glazer B.T."/>
            <person name="Huber J.A."/>
        </authorList>
    </citation>
    <scope>NUCLEOTIDE SEQUENCE [LARGE SCALE GENOMIC DNA]</scope>
</reference>
<feature type="binding site" evidence="8">
    <location>
        <position position="272"/>
    </location>
    <ligand>
        <name>NAD(+)</name>
        <dbReference type="ChEBI" id="CHEBI:57540"/>
    </ligand>
</feature>
<feature type="binding site" evidence="8">
    <location>
        <begin position="182"/>
        <end position="189"/>
    </location>
    <ligand>
        <name>NAD(+)</name>
        <dbReference type="ChEBI" id="CHEBI:57540"/>
    </ligand>
</feature>
<dbReference type="InterPro" id="IPR004099">
    <property type="entry name" value="Pyr_nucl-diS_OxRdtase_dimer"/>
</dbReference>
<evidence type="ECO:0000256" key="8">
    <source>
        <dbReference type="PIRSR" id="PIRSR000350-3"/>
    </source>
</evidence>
<dbReference type="InterPro" id="IPR001100">
    <property type="entry name" value="Pyr_nuc-diS_OxRdtase"/>
</dbReference>
<comment type="similarity">
    <text evidence="1 10">Belongs to the class-I pyridine nucleotide-disulfide oxidoreductase family.</text>
</comment>
<feature type="binding site" evidence="8">
    <location>
        <begin position="145"/>
        <end position="147"/>
    </location>
    <ligand>
        <name>FAD</name>
        <dbReference type="ChEBI" id="CHEBI:57692"/>
    </ligand>
</feature>
<dbReference type="FunFam" id="3.30.390.30:FF:000001">
    <property type="entry name" value="Dihydrolipoyl dehydrogenase"/>
    <property type="match status" value="1"/>
</dbReference>
<keyword evidence="2 10" id="KW-0285">Flavoprotein</keyword>
<comment type="caution">
    <text evidence="13">The sequence shown here is derived from an EMBL/GenBank/DDBJ whole genome shotgun (WGS) entry which is preliminary data.</text>
</comment>
<sequence>MSKKIKKLLKPDICIIGGGSGGLSVASAAAQMGVDVVLLEKAKMGGDCLNYGCVPSKSLLSVAKSIHNYNAAQPYLNKFKTADVNYDAAKQHVADVIATISPHDSVERFEGLGVKVIEAAGKFIDNNTLEVEDYIIKARRYVIATGSSAFIPPIEGLDLVTYHTNESIFELDKKPEHLIIIGAGPIGLEMAQAHRRLGCKVTVIDAFKILGNQDAEFAEIILAKLKGEGIEFYSETQVEKLNTVDNKICVSIKTQDGKQDILRSSHLLIATGRRANVDGLGLDATDVEYSPKGISVNHSLRSEAKRIYAIGDVAQIKGAAFNPQFTHVANYHAGLVIRSILFRMPAKVSYDLLPWVIYTDPELAHVGLDAKQAAQKYGQIRTLSASFDGNDRAIAIGKTTGKAQFYVTQKGYVVGATILGENAGELIHILALMISQKIKISKLATLTVAYPTLAEIVKRAAQDYYTGFAEGKKLRFVIRLLRKFG</sequence>
<dbReference type="Gene3D" id="3.50.50.60">
    <property type="entry name" value="FAD/NAD(P)-binding domain"/>
    <property type="match status" value="2"/>
</dbReference>
<dbReference type="SUPFAM" id="SSF51905">
    <property type="entry name" value="FAD/NAD(P)-binding domain"/>
    <property type="match status" value="1"/>
</dbReference>
<dbReference type="PROSITE" id="PS00076">
    <property type="entry name" value="PYRIDINE_REDOX_1"/>
    <property type="match status" value="1"/>
</dbReference>
<comment type="cofactor">
    <cofactor evidence="8">
        <name>FAD</name>
        <dbReference type="ChEBI" id="CHEBI:57692"/>
    </cofactor>
    <text evidence="8">Binds 1 FAD per subunit.</text>
</comment>
<protein>
    <submittedName>
        <fullName evidence="13">Dihydrolipoamide dehydrogenase</fullName>
    </submittedName>
</protein>
<evidence type="ECO:0000256" key="7">
    <source>
        <dbReference type="ARBA" id="ARBA00023284"/>
    </source>
</evidence>
<evidence type="ECO:0000256" key="6">
    <source>
        <dbReference type="ARBA" id="ARBA00023157"/>
    </source>
</evidence>
<evidence type="ECO:0000259" key="11">
    <source>
        <dbReference type="Pfam" id="PF02852"/>
    </source>
</evidence>
<dbReference type="SUPFAM" id="SSF55424">
    <property type="entry name" value="FAD/NAD-linked reductases, dimerisation (C-terminal) domain"/>
    <property type="match status" value="1"/>
</dbReference>
<feature type="domain" description="Pyridine nucleotide-disulphide oxidoreductase dimerisation" evidence="11">
    <location>
        <begin position="354"/>
        <end position="460"/>
    </location>
</feature>
<feature type="disulfide bond" description="Redox-active" evidence="9">
    <location>
        <begin position="48"/>
        <end position="53"/>
    </location>
</feature>
<keyword evidence="3 8" id="KW-0274">FAD</keyword>
<dbReference type="InterPro" id="IPR023753">
    <property type="entry name" value="FAD/NAD-binding_dom"/>
</dbReference>
<organism evidence="13">
    <name type="scientific">OCS116 cluster bacterium</name>
    <dbReference type="NCBI Taxonomy" id="2030921"/>
    <lineage>
        <taxon>Bacteria</taxon>
        <taxon>Pseudomonadati</taxon>
        <taxon>Pseudomonadota</taxon>
        <taxon>Alphaproteobacteria</taxon>
        <taxon>OCS116 cluster</taxon>
    </lineage>
</organism>